<dbReference type="SUPFAM" id="SSF118290">
    <property type="entry name" value="WRKY DNA-binding domain"/>
    <property type="match status" value="1"/>
</dbReference>
<dbReference type="InterPro" id="IPR003657">
    <property type="entry name" value="WRKY_dom"/>
</dbReference>
<dbReference type="GO" id="GO:0043565">
    <property type="term" value="F:sequence-specific DNA binding"/>
    <property type="evidence" value="ECO:0007669"/>
    <property type="project" value="InterPro"/>
</dbReference>
<dbReference type="InterPro" id="IPR036576">
    <property type="entry name" value="WRKY_dom_sf"/>
</dbReference>
<keyword evidence="3" id="KW-0238">DNA-binding</keyword>
<evidence type="ECO:0000256" key="6">
    <source>
        <dbReference type="SAM" id="MobiDB-lite"/>
    </source>
</evidence>
<keyword evidence="4" id="KW-0804">Transcription</keyword>
<dbReference type="PROSITE" id="PS50811">
    <property type="entry name" value="WRKY"/>
    <property type="match status" value="1"/>
</dbReference>
<evidence type="ECO:0000256" key="3">
    <source>
        <dbReference type="ARBA" id="ARBA00023125"/>
    </source>
</evidence>
<evidence type="ECO:0000256" key="4">
    <source>
        <dbReference type="ARBA" id="ARBA00023163"/>
    </source>
</evidence>
<dbReference type="SMART" id="SM00774">
    <property type="entry name" value="WRKY"/>
    <property type="match status" value="1"/>
</dbReference>
<keyword evidence="5" id="KW-0539">Nucleus</keyword>
<protein>
    <submittedName>
        <fullName evidence="8">WRKY transcription factor 34</fullName>
    </submittedName>
</protein>
<dbReference type="Pfam" id="PF03106">
    <property type="entry name" value="WRKY"/>
    <property type="match status" value="1"/>
</dbReference>
<evidence type="ECO:0000256" key="5">
    <source>
        <dbReference type="ARBA" id="ARBA00023242"/>
    </source>
</evidence>
<keyword evidence="2" id="KW-0805">Transcription regulation</keyword>
<dbReference type="PANTHER" id="PTHR31282">
    <property type="entry name" value="WRKY TRANSCRIPTION FACTOR 21-RELATED"/>
    <property type="match status" value="1"/>
</dbReference>
<name>A0A120MFL1_BENHI</name>
<evidence type="ECO:0000259" key="7">
    <source>
        <dbReference type="PROSITE" id="PS50811"/>
    </source>
</evidence>
<organism evidence="8">
    <name type="scientific">Benincasa hispida var. chieh-qua</name>
    <dbReference type="NCBI Taxonomy" id="1208597"/>
    <lineage>
        <taxon>Eukaryota</taxon>
        <taxon>Viridiplantae</taxon>
        <taxon>Streptophyta</taxon>
        <taxon>Embryophyta</taxon>
        <taxon>Tracheophyta</taxon>
        <taxon>Spermatophyta</taxon>
        <taxon>Magnoliopsida</taxon>
        <taxon>eudicotyledons</taxon>
        <taxon>Gunneridae</taxon>
        <taxon>Pentapetalae</taxon>
        <taxon>rosids</taxon>
        <taxon>fabids</taxon>
        <taxon>Cucurbitales</taxon>
        <taxon>Cucurbitaceae</taxon>
        <taxon>Benincaseae</taxon>
        <taxon>Benincasa</taxon>
    </lineage>
</organism>
<dbReference type="GO" id="GO:0003700">
    <property type="term" value="F:DNA-binding transcription factor activity"/>
    <property type="evidence" value="ECO:0007669"/>
    <property type="project" value="InterPro"/>
</dbReference>
<dbReference type="AlphaFoldDB" id="A0A120MFL1"/>
<dbReference type="InterPro" id="IPR044810">
    <property type="entry name" value="WRKY_plant"/>
</dbReference>
<dbReference type="Gene3D" id="2.20.25.80">
    <property type="entry name" value="WRKY domain"/>
    <property type="match status" value="1"/>
</dbReference>
<comment type="subcellular location">
    <subcellularLocation>
        <location evidence="1">Nucleus</location>
    </subcellularLocation>
</comment>
<accession>A0A120MFL1</accession>
<sequence>MEAADFSHGGLPAEVRRKVTEKLLAGRDSAARLQILLRSAAATDDNQQALATKILSSITEAISILESAGDESSYPDHSLCSDLDSGDSRRSTAVKNNLGRTNKRRRLTNTRVITRATAEDEYAWRKYGQKVILNATYPRSYFRCTHKYDQSCRATKQVQRMEGTDSEIMYKITYISDHTCGPASPIVSASAVVTDSNSYNLISFSNSPNDKLTEVTSHNFIWPSDDDAVKMRETTTTSGSTDDEINMWLELKDFGSLHAAAAATMTMTNQYYFSTGDDDVGSLMFWEDCLQ</sequence>
<feature type="region of interest" description="Disordered" evidence="6">
    <location>
        <begin position="70"/>
        <end position="93"/>
    </location>
</feature>
<evidence type="ECO:0000256" key="1">
    <source>
        <dbReference type="ARBA" id="ARBA00004123"/>
    </source>
</evidence>
<dbReference type="GO" id="GO:0005634">
    <property type="term" value="C:nucleus"/>
    <property type="evidence" value="ECO:0007669"/>
    <property type="project" value="UniProtKB-SubCell"/>
</dbReference>
<evidence type="ECO:0000256" key="2">
    <source>
        <dbReference type="ARBA" id="ARBA00023015"/>
    </source>
</evidence>
<evidence type="ECO:0000313" key="8">
    <source>
        <dbReference type="EMBL" id="AMH38846.1"/>
    </source>
</evidence>
<dbReference type="EMBL" id="KT582745">
    <property type="protein sequence ID" value="AMH38846.1"/>
    <property type="molecule type" value="mRNA"/>
</dbReference>
<reference evidence="8" key="1">
    <citation type="submission" date="2015-08" db="EMBL/GenBank/DDBJ databases">
        <authorList>
            <person name="Babu N.S."/>
            <person name="Beckwith C.J."/>
            <person name="Beseler K.G."/>
            <person name="Brison A."/>
            <person name="Carone J.V."/>
            <person name="Caskin T.P."/>
            <person name="Diamond M."/>
            <person name="Durham M.E."/>
            <person name="Foxe J.M."/>
            <person name="Go M."/>
            <person name="Henderson B.A."/>
            <person name="Jones I.B."/>
            <person name="McGettigan J.A."/>
            <person name="Micheletti S.J."/>
            <person name="Nasrallah M.E."/>
            <person name="Ortiz D."/>
            <person name="Piller C.R."/>
            <person name="Privatt S.R."/>
            <person name="Schneider S.L."/>
            <person name="Sharp S."/>
            <person name="Smith T.C."/>
            <person name="Stanton J.D."/>
            <person name="Ullery H.E."/>
            <person name="Wilson R.J."/>
            <person name="Serrano M.G."/>
            <person name="Buck G."/>
            <person name="Lee V."/>
            <person name="Wang Y."/>
            <person name="Carvalho R."/>
            <person name="Voegtly L."/>
            <person name="Shi R."/>
            <person name="Duckworth R."/>
            <person name="Johnson A."/>
            <person name="Loviza R."/>
            <person name="Walstead R."/>
            <person name="Shah Z."/>
            <person name="Kiflezghi M."/>
            <person name="Wade K."/>
            <person name="Ball S.L."/>
            <person name="Bradley K.W."/>
            <person name="Asai D.J."/>
            <person name="Bowman C.A."/>
            <person name="Russell D.A."/>
            <person name="Pope W.H."/>
            <person name="Jacobs-Sera D."/>
            <person name="Hendrix R.W."/>
            <person name="Hatfull G.F."/>
        </authorList>
    </citation>
    <scope>NUCLEOTIDE SEQUENCE</scope>
    <source>
        <tissue evidence="8">Leaves</tissue>
    </source>
</reference>
<proteinExistence type="evidence at transcript level"/>
<feature type="domain" description="WRKY" evidence="7">
    <location>
        <begin position="113"/>
        <end position="181"/>
    </location>
</feature>